<dbReference type="PANTHER" id="PTHR35864">
    <property type="entry name" value="ZINC METALLOPROTEASE MJ0611-RELATED"/>
    <property type="match status" value="1"/>
</dbReference>
<reference evidence="15" key="1">
    <citation type="submission" date="2022-02" db="EMBL/GenBank/DDBJ databases">
        <authorList>
            <person name="Leng L."/>
        </authorList>
    </citation>
    <scope>NUCLEOTIDE SEQUENCE</scope>
    <source>
        <strain evidence="15">JI</strain>
    </source>
</reference>
<evidence type="ECO:0000313" key="15">
    <source>
        <dbReference type="EMBL" id="MDF9408975.1"/>
    </source>
</evidence>
<comment type="similarity">
    <text evidence="3">Belongs to the peptidase M50B family.</text>
</comment>
<keyword evidence="6 13" id="KW-0812">Transmembrane</keyword>
<dbReference type="Proteomes" id="UP001154312">
    <property type="component" value="Unassembled WGS sequence"/>
</dbReference>
<evidence type="ECO:0000256" key="13">
    <source>
        <dbReference type="SAM" id="Phobius"/>
    </source>
</evidence>
<feature type="transmembrane region" description="Helical" evidence="13">
    <location>
        <begin position="51"/>
        <end position="70"/>
    </location>
</feature>
<dbReference type="CDD" id="cd06158">
    <property type="entry name" value="S2P-M50_like_1"/>
    <property type="match status" value="1"/>
</dbReference>
<evidence type="ECO:0000256" key="5">
    <source>
        <dbReference type="ARBA" id="ARBA00022670"/>
    </source>
</evidence>
<comment type="caution">
    <text evidence="15">The sequence shown here is derived from an EMBL/GenBank/DDBJ whole genome shotgun (WGS) entry which is preliminary data.</text>
</comment>
<evidence type="ECO:0000256" key="7">
    <source>
        <dbReference type="ARBA" id="ARBA00022723"/>
    </source>
</evidence>
<feature type="domain" description="Peptidase M50" evidence="14">
    <location>
        <begin position="122"/>
        <end position="160"/>
    </location>
</feature>
<comment type="subcellular location">
    <subcellularLocation>
        <location evidence="2">Cell membrane</location>
        <topology evidence="2">Multi-pass membrane protein</topology>
    </subcellularLocation>
</comment>
<feature type="transmembrane region" description="Helical" evidence="13">
    <location>
        <begin position="127"/>
        <end position="146"/>
    </location>
</feature>
<keyword evidence="12 13" id="KW-0472">Membrane</keyword>
<protein>
    <submittedName>
        <fullName evidence="15">Site-2 protease family protein</fullName>
    </submittedName>
</protein>
<dbReference type="GO" id="GO:0008237">
    <property type="term" value="F:metallopeptidase activity"/>
    <property type="evidence" value="ECO:0007669"/>
    <property type="project" value="UniProtKB-KW"/>
</dbReference>
<proteinExistence type="inferred from homology"/>
<sequence>MFNFPSLNDIALMLPAIVLGLTFHEYAHGWTADRLGDRTARYQGRLTINPVAHIDPIGLLLLFFAGFGWAKPVPVNPYNLKVDQRQGMLLVALAGPVMNMLLAVISAIVFGALVGLNLPYFREIMQYMIQINVVLAVFNIIPIPPLDGSKILAGILPGRQEWLYQLEQYGSIVLILLVFTGLIGIVFKILVNPIYSLLGALARAVSRLVM</sequence>
<gene>
    <name evidence="15" type="ORF">L7E55_11495</name>
</gene>
<feature type="transmembrane region" description="Helical" evidence="13">
    <location>
        <begin position="12"/>
        <end position="30"/>
    </location>
</feature>
<comment type="cofactor">
    <cofactor evidence="1">
        <name>Zn(2+)</name>
        <dbReference type="ChEBI" id="CHEBI:29105"/>
    </cofactor>
</comment>
<name>A0A9X4GZN5_9FIRM</name>
<organism evidence="15 16">
    <name type="scientific">Pelotomaculum isophthalicicum JI</name>
    <dbReference type="NCBI Taxonomy" id="947010"/>
    <lineage>
        <taxon>Bacteria</taxon>
        <taxon>Bacillati</taxon>
        <taxon>Bacillota</taxon>
        <taxon>Clostridia</taxon>
        <taxon>Eubacteriales</taxon>
        <taxon>Desulfotomaculaceae</taxon>
        <taxon>Pelotomaculum</taxon>
    </lineage>
</organism>
<dbReference type="InterPro" id="IPR044537">
    <property type="entry name" value="Rip2-like"/>
</dbReference>
<evidence type="ECO:0000256" key="9">
    <source>
        <dbReference type="ARBA" id="ARBA00022833"/>
    </source>
</evidence>
<evidence type="ECO:0000256" key="6">
    <source>
        <dbReference type="ARBA" id="ARBA00022692"/>
    </source>
</evidence>
<keyword evidence="10 13" id="KW-1133">Transmembrane helix</keyword>
<evidence type="ECO:0000256" key="4">
    <source>
        <dbReference type="ARBA" id="ARBA00022475"/>
    </source>
</evidence>
<dbReference type="PANTHER" id="PTHR35864:SF1">
    <property type="entry name" value="ZINC METALLOPROTEASE YWHC-RELATED"/>
    <property type="match status" value="1"/>
</dbReference>
<keyword evidence="8" id="KW-0378">Hydrolase</keyword>
<evidence type="ECO:0000256" key="10">
    <source>
        <dbReference type="ARBA" id="ARBA00022989"/>
    </source>
</evidence>
<dbReference type="InterPro" id="IPR052348">
    <property type="entry name" value="Metallopeptidase_M50B"/>
</dbReference>
<keyword evidence="11" id="KW-0482">Metalloprotease</keyword>
<keyword evidence="5 15" id="KW-0645">Protease</keyword>
<evidence type="ECO:0000256" key="3">
    <source>
        <dbReference type="ARBA" id="ARBA00007931"/>
    </source>
</evidence>
<evidence type="ECO:0000256" key="8">
    <source>
        <dbReference type="ARBA" id="ARBA00022801"/>
    </source>
</evidence>
<dbReference type="GO" id="GO:0005886">
    <property type="term" value="C:plasma membrane"/>
    <property type="evidence" value="ECO:0007669"/>
    <property type="project" value="UniProtKB-SubCell"/>
</dbReference>
<evidence type="ECO:0000256" key="11">
    <source>
        <dbReference type="ARBA" id="ARBA00023049"/>
    </source>
</evidence>
<feature type="transmembrane region" description="Helical" evidence="13">
    <location>
        <begin position="90"/>
        <end position="115"/>
    </location>
</feature>
<dbReference type="Pfam" id="PF02163">
    <property type="entry name" value="Peptidase_M50"/>
    <property type="match status" value="1"/>
</dbReference>
<dbReference type="RefSeq" id="WP_277444382.1">
    <property type="nucleotide sequence ID" value="NZ_JAKOAV010000021.1"/>
</dbReference>
<dbReference type="InterPro" id="IPR008915">
    <property type="entry name" value="Peptidase_M50"/>
</dbReference>
<feature type="transmembrane region" description="Helical" evidence="13">
    <location>
        <begin position="169"/>
        <end position="191"/>
    </location>
</feature>
<keyword evidence="16" id="KW-1185">Reference proteome</keyword>
<dbReference type="EMBL" id="JAKOAV010000021">
    <property type="protein sequence ID" value="MDF9408975.1"/>
    <property type="molecule type" value="Genomic_DNA"/>
</dbReference>
<evidence type="ECO:0000256" key="1">
    <source>
        <dbReference type="ARBA" id="ARBA00001947"/>
    </source>
</evidence>
<keyword evidence="9" id="KW-0862">Zinc</keyword>
<dbReference type="GO" id="GO:0046872">
    <property type="term" value="F:metal ion binding"/>
    <property type="evidence" value="ECO:0007669"/>
    <property type="project" value="UniProtKB-KW"/>
</dbReference>
<evidence type="ECO:0000256" key="2">
    <source>
        <dbReference type="ARBA" id="ARBA00004651"/>
    </source>
</evidence>
<evidence type="ECO:0000256" key="12">
    <source>
        <dbReference type="ARBA" id="ARBA00023136"/>
    </source>
</evidence>
<keyword evidence="7" id="KW-0479">Metal-binding</keyword>
<dbReference type="AlphaFoldDB" id="A0A9X4GZN5"/>
<keyword evidence="4" id="KW-1003">Cell membrane</keyword>
<dbReference type="GO" id="GO:0006508">
    <property type="term" value="P:proteolysis"/>
    <property type="evidence" value="ECO:0007669"/>
    <property type="project" value="UniProtKB-KW"/>
</dbReference>
<evidence type="ECO:0000259" key="14">
    <source>
        <dbReference type="Pfam" id="PF02163"/>
    </source>
</evidence>
<evidence type="ECO:0000313" key="16">
    <source>
        <dbReference type="Proteomes" id="UP001154312"/>
    </source>
</evidence>
<accession>A0A9X4GZN5</accession>